<dbReference type="OrthoDB" id="3358904at2759"/>
<accession>A0A165DQP1</accession>
<feature type="region of interest" description="Disordered" evidence="1">
    <location>
        <begin position="184"/>
        <end position="211"/>
    </location>
</feature>
<dbReference type="Proteomes" id="UP000076842">
    <property type="component" value="Unassembled WGS sequence"/>
</dbReference>
<name>A0A165DQP1_9BASI</name>
<evidence type="ECO:0000256" key="1">
    <source>
        <dbReference type="SAM" id="MobiDB-lite"/>
    </source>
</evidence>
<feature type="compositionally biased region" description="Acidic residues" evidence="1">
    <location>
        <begin position="44"/>
        <end position="54"/>
    </location>
</feature>
<feature type="compositionally biased region" description="Polar residues" evidence="1">
    <location>
        <begin position="111"/>
        <end position="125"/>
    </location>
</feature>
<dbReference type="AlphaFoldDB" id="A0A165DQP1"/>
<feature type="region of interest" description="Disordered" evidence="1">
    <location>
        <begin position="37"/>
        <end position="91"/>
    </location>
</feature>
<proteinExistence type="predicted"/>
<sequence length="357" mass="38331">MSMHMTIAFDFGGYTRTIPLDIDIDLADHGISLIGSGPAGLTQDDGEETADTESDGMSLTAPTEASMDADDDSIASQTDRDGDYSIDTASQQGSELSSVILADVPFIDNSTVYSTDDSQESSAATDSEDDNDPVTPSVQTMSKVTTRNAFMRHLPPDLPRDFPSLTDGTRNALLQAELPLSSFIPSAGNRADKQTLTRSTSTDGAQPSTGLAPILPLITAESDQVWPNESRLSSGYEGVVLQALSANHIVINDEVVRSDARAQKLIRHCLALAHSTLITDDKRGVIAIYGWSFALEHLIDVVRTLGKRGVLERKTFCIVFEVLSACAELTSLRFRDIVKDTLTAAASASDEKPEPYA</sequence>
<gene>
    <name evidence="2" type="ORF">CALCODRAFT_511523</name>
</gene>
<feature type="region of interest" description="Disordered" evidence="1">
    <location>
        <begin position="111"/>
        <end position="142"/>
    </location>
</feature>
<feature type="compositionally biased region" description="Polar residues" evidence="1">
    <location>
        <begin position="196"/>
        <end position="209"/>
    </location>
</feature>
<dbReference type="InParanoid" id="A0A165DQP1"/>
<reference evidence="2 3" key="1">
    <citation type="journal article" date="2016" name="Mol. Biol. Evol.">
        <title>Comparative Genomics of Early-Diverging Mushroom-Forming Fungi Provides Insights into the Origins of Lignocellulose Decay Capabilities.</title>
        <authorList>
            <person name="Nagy L.G."/>
            <person name="Riley R."/>
            <person name="Tritt A."/>
            <person name="Adam C."/>
            <person name="Daum C."/>
            <person name="Floudas D."/>
            <person name="Sun H."/>
            <person name="Yadav J.S."/>
            <person name="Pangilinan J."/>
            <person name="Larsson K.H."/>
            <person name="Matsuura K."/>
            <person name="Barry K."/>
            <person name="Labutti K."/>
            <person name="Kuo R."/>
            <person name="Ohm R.A."/>
            <person name="Bhattacharya S.S."/>
            <person name="Shirouzu T."/>
            <person name="Yoshinaga Y."/>
            <person name="Martin F.M."/>
            <person name="Grigoriev I.V."/>
            <person name="Hibbett D.S."/>
        </authorList>
    </citation>
    <scope>NUCLEOTIDE SEQUENCE [LARGE SCALE GENOMIC DNA]</scope>
    <source>
        <strain evidence="2 3">HHB12733</strain>
    </source>
</reference>
<evidence type="ECO:0000313" key="3">
    <source>
        <dbReference type="Proteomes" id="UP000076842"/>
    </source>
</evidence>
<keyword evidence="3" id="KW-1185">Reference proteome</keyword>
<evidence type="ECO:0000313" key="2">
    <source>
        <dbReference type="EMBL" id="KZT53324.1"/>
    </source>
</evidence>
<protein>
    <submittedName>
        <fullName evidence="2">Uncharacterized protein</fullName>
    </submittedName>
</protein>
<dbReference type="EMBL" id="KV424041">
    <property type="protein sequence ID" value="KZT53324.1"/>
    <property type="molecule type" value="Genomic_DNA"/>
</dbReference>
<organism evidence="2 3">
    <name type="scientific">Calocera cornea HHB12733</name>
    <dbReference type="NCBI Taxonomy" id="1353952"/>
    <lineage>
        <taxon>Eukaryota</taxon>
        <taxon>Fungi</taxon>
        <taxon>Dikarya</taxon>
        <taxon>Basidiomycota</taxon>
        <taxon>Agaricomycotina</taxon>
        <taxon>Dacrymycetes</taxon>
        <taxon>Dacrymycetales</taxon>
        <taxon>Dacrymycetaceae</taxon>
        <taxon>Calocera</taxon>
    </lineage>
</organism>